<dbReference type="EMBL" id="CM007387">
    <property type="protein sequence ID" value="ONK63226.1"/>
    <property type="molecule type" value="Genomic_DNA"/>
</dbReference>
<dbReference type="PANTHER" id="PTHR31321">
    <property type="entry name" value="ACYL-COA THIOESTER HYDROLASE YBHC-RELATED"/>
    <property type="match status" value="1"/>
</dbReference>
<evidence type="ECO:0000256" key="5">
    <source>
        <dbReference type="ARBA" id="ARBA00023085"/>
    </source>
</evidence>
<comment type="pathway">
    <text evidence="1">Glycan metabolism; pectin degradation; 2-dehydro-3-deoxy-D-gluconate from pectin: step 1/5.</text>
</comment>
<evidence type="ECO:0000256" key="2">
    <source>
        <dbReference type="ARBA" id="ARBA00008891"/>
    </source>
</evidence>
<comment type="similarity">
    <text evidence="2">Belongs to the pectinesterase family.</text>
</comment>
<evidence type="ECO:0000313" key="8">
    <source>
        <dbReference type="Proteomes" id="UP000243459"/>
    </source>
</evidence>
<dbReference type="InterPro" id="IPR000070">
    <property type="entry name" value="Pectinesterase_cat"/>
</dbReference>
<dbReference type="PANTHER" id="PTHR31321:SF134">
    <property type="entry name" value="PECTINESTERASE"/>
    <property type="match status" value="1"/>
</dbReference>
<dbReference type="Pfam" id="PF01095">
    <property type="entry name" value="Pectinesterase"/>
    <property type="match status" value="1"/>
</dbReference>
<evidence type="ECO:0000256" key="4">
    <source>
        <dbReference type="ARBA" id="ARBA00022801"/>
    </source>
</evidence>
<keyword evidence="5" id="KW-0063">Aspartyl esterase</keyword>
<dbReference type="Proteomes" id="UP000243459">
    <property type="component" value="Chromosome 7"/>
</dbReference>
<proteinExistence type="inferred from homology"/>
<organism evidence="7 8">
    <name type="scientific">Asparagus officinalis</name>
    <name type="common">Garden asparagus</name>
    <dbReference type="NCBI Taxonomy" id="4686"/>
    <lineage>
        <taxon>Eukaryota</taxon>
        <taxon>Viridiplantae</taxon>
        <taxon>Streptophyta</taxon>
        <taxon>Embryophyta</taxon>
        <taxon>Tracheophyta</taxon>
        <taxon>Spermatophyta</taxon>
        <taxon>Magnoliopsida</taxon>
        <taxon>Liliopsida</taxon>
        <taxon>Asparagales</taxon>
        <taxon>Asparagaceae</taxon>
        <taxon>Asparagoideae</taxon>
        <taxon>Asparagus</taxon>
    </lineage>
</organism>
<dbReference type="EC" id="3.1.1.11" evidence="3"/>
<dbReference type="InterPro" id="IPR012334">
    <property type="entry name" value="Pectin_lyas_fold"/>
</dbReference>
<dbReference type="Gramene" id="ONK63226">
    <property type="protein sequence ID" value="ONK63226"/>
    <property type="gene ID" value="A4U43_C07F12690"/>
</dbReference>
<evidence type="ECO:0000313" key="7">
    <source>
        <dbReference type="EMBL" id="ONK63226.1"/>
    </source>
</evidence>
<accession>A0A5P1EBG9</accession>
<sequence>MTSGGDQNNSDEEPAIIGLRRERWRGRVWIHCLDGVRREKELKWSLDNGREEKVMIPLGKEYILLEGEGSKSTIIGWGDYINNEPEPNSTTITSVELKATATFALYADNFVARGIQFLNTYNVGNKNPLRRALAALVGGDKASFHNCTFKGSQDTLCDYLGHHYFENCWIEGSMDFIFGYAQSMYENCILSVVAPDTEGSVSYITAQGRGPTTPGGFVFKDSQVIGSNKAYLGRAYGPISTVIFLHSYMSGIVVPEGWQTLIYGEDSCWGEGYKPNQRVKWEKKLSPDDLHKYSSIRYIDREGWLPNQP</sequence>
<protein>
    <recommendedName>
        <fullName evidence="3">pectinesterase</fullName>
        <ecNumber evidence="3">3.1.1.11</ecNumber>
    </recommendedName>
</protein>
<dbReference type="UniPathway" id="UPA00545">
    <property type="reaction ID" value="UER00823"/>
</dbReference>
<dbReference type="GO" id="GO:0030599">
    <property type="term" value="F:pectinesterase activity"/>
    <property type="evidence" value="ECO:0007669"/>
    <property type="project" value="UniProtKB-EC"/>
</dbReference>
<reference evidence="8" key="1">
    <citation type="journal article" date="2017" name="Nat. Commun.">
        <title>The asparagus genome sheds light on the origin and evolution of a young Y chromosome.</title>
        <authorList>
            <person name="Harkess A."/>
            <person name="Zhou J."/>
            <person name="Xu C."/>
            <person name="Bowers J.E."/>
            <person name="Van der Hulst R."/>
            <person name="Ayyampalayam S."/>
            <person name="Mercati F."/>
            <person name="Riccardi P."/>
            <person name="McKain M.R."/>
            <person name="Kakrana A."/>
            <person name="Tang H."/>
            <person name="Ray J."/>
            <person name="Groenendijk J."/>
            <person name="Arikit S."/>
            <person name="Mathioni S.M."/>
            <person name="Nakano M."/>
            <person name="Shan H."/>
            <person name="Telgmann-Rauber A."/>
            <person name="Kanno A."/>
            <person name="Yue Z."/>
            <person name="Chen H."/>
            <person name="Li W."/>
            <person name="Chen Y."/>
            <person name="Xu X."/>
            <person name="Zhang Y."/>
            <person name="Luo S."/>
            <person name="Chen H."/>
            <person name="Gao J."/>
            <person name="Mao Z."/>
            <person name="Pires J.C."/>
            <person name="Luo M."/>
            <person name="Kudrna D."/>
            <person name="Wing R.A."/>
            <person name="Meyers B.C."/>
            <person name="Yi K."/>
            <person name="Kong H."/>
            <person name="Lavrijsen P."/>
            <person name="Sunseri F."/>
            <person name="Falavigna A."/>
            <person name="Ye Y."/>
            <person name="Leebens-Mack J.H."/>
            <person name="Chen G."/>
        </authorList>
    </citation>
    <scope>NUCLEOTIDE SEQUENCE [LARGE SCALE GENOMIC DNA]</scope>
    <source>
        <strain evidence="8">cv. DH0086</strain>
    </source>
</reference>
<dbReference type="InterPro" id="IPR011050">
    <property type="entry name" value="Pectin_lyase_fold/virulence"/>
</dbReference>
<evidence type="ECO:0000256" key="1">
    <source>
        <dbReference type="ARBA" id="ARBA00005184"/>
    </source>
</evidence>
<dbReference type="AlphaFoldDB" id="A0A5P1EBG9"/>
<dbReference type="SUPFAM" id="SSF51126">
    <property type="entry name" value="Pectin lyase-like"/>
    <property type="match status" value="1"/>
</dbReference>
<keyword evidence="4" id="KW-0378">Hydrolase</keyword>
<evidence type="ECO:0000256" key="3">
    <source>
        <dbReference type="ARBA" id="ARBA00013229"/>
    </source>
</evidence>
<gene>
    <name evidence="7" type="ORF">A4U43_C07F12690</name>
</gene>
<keyword evidence="8" id="KW-1185">Reference proteome</keyword>
<dbReference type="GO" id="GO:0045490">
    <property type="term" value="P:pectin catabolic process"/>
    <property type="evidence" value="ECO:0007669"/>
    <property type="project" value="UniProtKB-UniPathway"/>
</dbReference>
<dbReference type="GO" id="GO:0042545">
    <property type="term" value="P:cell wall modification"/>
    <property type="evidence" value="ECO:0007669"/>
    <property type="project" value="InterPro"/>
</dbReference>
<evidence type="ECO:0000259" key="6">
    <source>
        <dbReference type="Pfam" id="PF01095"/>
    </source>
</evidence>
<feature type="domain" description="Pectinesterase catalytic" evidence="6">
    <location>
        <begin position="51"/>
        <end position="300"/>
    </location>
</feature>
<dbReference type="OMA" id="WIRLHIA"/>
<name>A0A5P1EBG9_ASPOF</name>
<dbReference type="Gene3D" id="2.160.20.10">
    <property type="entry name" value="Single-stranded right-handed beta-helix, Pectin lyase-like"/>
    <property type="match status" value="1"/>
</dbReference>